<evidence type="ECO:0008006" key="4">
    <source>
        <dbReference type="Google" id="ProtNLM"/>
    </source>
</evidence>
<dbReference type="EMBL" id="NVOR01000007">
    <property type="protein sequence ID" value="PED84340.1"/>
    <property type="molecule type" value="Genomic_DNA"/>
</dbReference>
<reference evidence="2 3" key="1">
    <citation type="submission" date="2017-09" db="EMBL/GenBank/DDBJ databases">
        <title>Large-scale bioinformatics analysis of Bacillus genomes uncovers conserved roles of natural products in bacterial physiology.</title>
        <authorList>
            <consortium name="Agbiome Team Llc"/>
            <person name="Bleich R.M."/>
            <person name="Grubbs K.J."/>
            <person name="Santa Maria K.C."/>
            <person name="Allen S.E."/>
            <person name="Farag S."/>
            <person name="Shank E.A."/>
            <person name="Bowers A."/>
        </authorList>
    </citation>
    <scope>NUCLEOTIDE SEQUENCE [LARGE SCALE GENOMIC DNA]</scope>
    <source>
        <strain evidence="2 3">AFS092012</strain>
    </source>
</reference>
<keyword evidence="1" id="KW-0732">Signal</keyword>
<name>A0AA91ZV37_9BACI</name>
<dbReference type="AlphaFoldDB" id="A0AA91ZV37"/>
<accession>A0AA91ZV37</accession>
<dbReference type="RefSeq" id="WP_097963151.1">
    <property type="nucleotide sequence ID" value="NZ_NVOR01000007.1"/>
</dbReference>
<evidence type="ECO:0000256" key="1">
    <source>
        <dbReference type="SAM" id="SignalP"/>
    </source>
</evidence>
<organism evidence="2 3">
    <name type="scientific">Bacillus pseudomycoides</name>
    <dbReference type="NCBI Taxonomy" id="64104"/>
    <lineage>
        <taxon>Bacteria</taxon>
        <taxon>Bacillati</taxon>
        <taxon>Bacillota</taxon>
        <taxon>Bacilli</taxon>
        <taxon>Bacillales</taxon>
        <taxon>Bacillaceae</taxon>
        <taxon>Bacillus</taxon>
        <taxon>Bacillus cereus group</taxon>
    </lineage>
</organism>
<evidence type="ECO:0000313" key="3">
    <source>
        <dbReference type="Proteomes" id="UP000221020"/>
    </source>
</evidence>
<protein>
    <recommendedName>
        <fullName evidence="4">Phr family secreted Rap phosphatase inhibitor</fullName>
    </recommendedName>
</protein>
<gene>
    <name evidence="2" type="ORF">CON65_02595</name>
</gene>
<feature type="chain" id="PRO_5041700505" description="Phr family secreted Rap phosphatase inhibitor" evidence="1">
    <location>
        <begin position="24"/>
        <end position="47"/>
    </location>
</feature>
<sequence length="47" mass="5026">MKKIVSGLIIACTLALTLIPVSNNDNSALQKQEETKVLKMKDPGTLG</sequence>
<proteinExistence type="predicted"/>
<dbReference type="Proteomes" id="UP000221020">
    <property type="component" value="Unassembled WGS sequence"/>
</dbReference>
<feature type="signal peptide" evidence="1">
    <location>
        <begin position="1"/>
        <end position="23"/>
    </location>
</feature>
<comment type="caution">
    <text evidence="2">The sequence shown here is derived from an EMBL/GenBank/DDBJ whole genome shotgun (WGS) entry which is preliminary data.</text>
</comment>
<evidence type="ECO:0000313" key="2">
    <source>
        <dbReference type="EMBL" id="PED84340.1"/>
    </source>
</evidence>